<dbReference type="InterPro" id="IPR013880">
    <property type="entry name" value="Yos1"/>
</dbReference>
<dbReference type="PANTHER" id="PTHR15858">
    <property type="entry name" value="IMMEDIATE EARLY RESPONSE 3-INTERACTING PROTEIN 1"/>
    <property type="match status" value="1"/>
</dbReference>
<evidence type="ECO:0000256" key="5">
    <source>
        <dbReference type="ARBA" id="ARBA00022927"/>
    </source>
</evidence>
<evidence type="ECO:0000256" key="7">
    <source>
        <dbReference type="ARBA" id="ARBA00023136"/>
    </source>
</evidence>
<evidence type="ECO:0000256" key="2">
    <source>
        <dbReference type="ARBA" id="ARBA00016434"/>
    </source>
</evidence>
<reference evidence="12" key="2">
    <citation type="submission" date="2025-08" db="UniProtKB">
        <authorList>
            <consortium name="Ensembl"/>
        </authorList>
    </citation>
    <scope>IDENTIFICATION</scope>
</reference>
<evidence type="ECO:0000313" key="13">
    <source>
        <dbReference type="Proteomes" id="UP000694390"/>
    </source>
</evidence>
<sequence length="173" mass="18764">QTDVANRCLPARRAPLSQEPVPSATWASSAPRGRAQPCPDSRLLHPLSPGRLPAPLRPARGALPAQPCHVPAPPRRRAERARRPRRVAAAAMAFTLYSLLQAALLFVNAIAVLHEERFLRNVGWGTDQGIGGFGEEPGIKAQLMNLIRSVRTVMRVPLIAVNSITIVLLLLFG</sequence>
<evidence type="ECO:0000256" key="3">
    <source>
        <dbReference type="ARBA" id="ARBA00022448"/>
    </source>
</evidence>
<keyword evidence="5" id="KW-0653">Protein transport</keyword>
<dbReference type="Pfam" id="PF08571">
    <property type="entry name" value="Yos1"/>
    <property type="match status" value="1"/>
</dbReference>
<feature type="region of interest" description="Disordered" evidence="10">
    <location>
        <begin position="1"/>
        <end position="82"/>
    </location>
</feature>
<evidence type="ECO:0000256" key="6">
    <source>
        <dbReference type="ARBA" id="ARBA00022989"/>
    </source>
</evidence>
<feature type="transmembrane region" description="Helical" evidence="11">
    <location>
        <begin position="153"/>
        <end position="172"/>
    </location>
</feature>
<organism evidence="12 13">
    <name type="scientific">Gopherus evgoodei</name>
    <name type="common">Goodes thornscrub tortoise</name>
    <dbReference type="NCBI Taxonomy" id="1825980"/>
    <lineage>
        <taxon>Eukaryota</taxon>
        <taxon>Metazoa</taxon>
        <taxon>Chordata</taxon>
        <taxon>Craniata</taxon>
        <taxon>Vertebrata</taxon>
        <taxon>Euteleostomi</taxon>
        <taxon>Archelosauria</taxon>
        <taxon>Testudinata</taxon>
        <taxon>Testudines</taxon>
        <taxon>Cryptodira</taxon>
        <taxon>Durocryptodira</taxon>
        <taxon>Testudinoidea</taxon>
        <taxon>Testudinidae</taxon>
        <taxon>Gopherus</taxon>
    </lineage>
</organism>
<protein>
    <recommendedName>
        <fullName evidence="2">Immediate early response 3-interacting protein 1</fullName>
    </recommendedName>
</protein>
<dbReference type="Proteomes" id="UP000694390">
    <property type="component" value="Chromosome 6"/>
</dbReference>
<keyword evidence="3" id="KW-0813">Transport</keyword>
<dbReference type="Ensembl" id="ENSGEVT00005029731.1">
    <property type="protein sequence ID" value="ENSGEVP00005028280.1"/>
    <property type="gene ID" value="ENSGEVG00005019910.1"/>
</dbReference>
<keyword evidence="13" id="KW-1185">Reference proteome</keyword>
<evidence type="ECO:0000256" key="4">
    <source>
        <dbReference type="ARBA" id="ARBA00022692"/>
    </source>
</evidence>
<evidence type="ECO:0000313" key="12">
    <source>
        <dbReference type="Ensembl" id="ENSGEVP00005028280.1"/>
    </source>
</evidence>
<evidence type="ECO:0000256" key="8">
    <source>
        <dbReference type="ARBA" id="ARBA00024203"/>
    </source>
</evidence>
<accession>A0A8C4YNE9</accession>
<dbReference type="GO" id="GO:0000139">
    <property type="term" value="C:Golgi membrane"/>
    <property type="evidence" value="ECO:0007669"/>
    <property type="project" value="TreeGrafter"/>
</dbReference>
<proteinExistence type="inferred from homology"/>
<dbReference type="PANTHER" id="PTHR15858:SF0">
    <property type="entry name" value="IMMEDIATE EARLY RESPONSE 3-INTERACTING PROTEIN 1"/>
    <property type="match status" value="1"/>
</dbReference>
<dbReference type="AlphaFoldDB" id="A0A8C4YNE9"/>
<gene>
    <name evidence="12" type="primary">IER3IP1</name>
</gene>
<keyword evidence="7 11" id="KW-0472">Membrane</keyword>
<evidence type="ECO:0000256" key="10">
    <source>
        <dbReference type="SAM" id="MobiDB-lite"/>
    </source>
</evidence>
<comment type="subcellular location">
    <subcellularLocation>
        <location evidence="1">Membrane</location>
    </subcellularLocation>
</comment>
<keyword evidence="4 11" id="KW-0812">Transmembrane</keyword>
<name>A0A8C4YNE9_9SAUR</name>
<evidence type="ECO:0000256" key="9">
    <source>
        <dbReference type="ARBA" id="ARBA00045999"/>
    </source>
</evidence>
<comment type="function">
    <text evidence="9">Regulator of endoplasmic reticulum secretion that acts as a key determinant of brain size. Required for secretion of extracellular matrix proteins. Required for correct brain development by depositing sufficient extracellular matrix proteins for tissue integrity and the proliferation of neural progenitors. Acts as a regulator of the unfolded protein response (UPR).</text>
</comment>
<dbReference type="GO" id="GO:0030134">
    <property type="term" value="C:COPII-coated ER to Golgi transport vesicle"/>
    <property type="evidence" value="ECO:0007669"/>
    <property type="project" value="TreeGrafter"/>
</dbReference>
<dbReference type="OrthoDB" id="15356at2759"/>
<evidence type="ECO:0000256" key="11">
    <source>
        <dbReference type="SAM" id="Phobius"/>
    </source>
</evidence>
<feature type="compositionally biased region" description="Low complexity" evidence="10">
    <location>
        <begin position="46"/>
        <end position="65"/>
    </location>
</feature>
<dbReference type="GeneTree" id="ENSGT00510000047648"/>
<reference evidence="12" key="1">
    <citation type="submission" date="2019-06" db="EMBL/GenBank/DDBJ databases">
        <title>G10K-VGP Goodes thornscrub tortoise genome, primary haplotype.</title>
        <authorList>
            <person name="Murphy B."/>
            <person name="Edwards T."/>
            <person name="Rhie A."/>
            <person name="Koren S."/>
            <person name="Phillippy A."/>
            <person name="Fedrigo O."/>
            <person name="Haase B."/>
            <person name="Mountcastle J."/>
            <person name="Lewin H."/>
            <person name="Damas J."/>
            <person name="Howe K."/>
            <person name="Formenti G."/>
            <person name="Myers G."/>
            <person name="Durbin R."/>
            <person name="Jarvis E.D."/>
        </authorList>
    </citation>
    <scope>NUCLEOTIDE SEQUENCE [LARGE SCALE GENOMIC DNA]</scope>
</reference>
<dbReference type="GO" id="GO:0015031">
    <property type="term" value="P:protein transport"/>
    <property type="evidence" value="ECO:0007669"/>
    <property type="project" value="UniProtKB-KW"/>
</dbReference>
<evidence type="ECO:0000256" key="1">
    <source>
        <dbReference type="ARBA" id="ARBA00004370"/>
    </source>
</evidence>
<dbReference type="GO" id="GO:0006888">
    <property type="term" value="P:endoplasmic reticulum to Golgi vesicle-mediated transport"/>
    <property type="evidence" value="ECO:0007669"/>
    <property type="project" value="TreeGrafter"/>
</dbReference>
<reference evidence="12" key="3">
    <citation type="submission" date="2025-09" db="UniProtKB">
        <authorList>
            <consortium name="Ensembl"/>
        </authorList>
    </citation>
    <scope>IDENTIFICATION</scope>
</reference>
<comment type="similarity">
    <text evidence="8">Belongs to the YOS1 family.</text>
</comment>
<dbReference type="GO" id="GO:0005789">
    <property type="term" value="C:endoplasmic reticulum membrane"/>
    <property type="evidence" value="ECO:0007669"/>
    <property type="project" value="TreeGrafter"/>
</dbReference>
<keyword evidence="6 11" id="KW-1133">Transmembrane helix</keyword>
<feature type="transmembrane region" description="Helical" evidence="11">
    <location>
        <begin position="87"/>
        <end position="113"/>
    </location>
</feature>